<dbReference type="SUPFAM" id="SSF46785">
    <property type="entry name" value="Winged helix' DNA-binding domain"/>
    <property type="match status" value="1"/>
</dbReference>
<evidence type="ECO:0000256" key="7">
    <source>
        <dbReference type="HAMAP-Rule" id="MF_00173"/>
    </source>
</evidence>
<dbReference type="GO" id="GO:0051259">
    <property type="term" value="P:protein complex oligomerization"/>
    <property type="evidence" value="ECO:0007669"/>
    <property type="project" value="InterPro"/>
</dbReference>
<dbReference type="Pfam" id="PF01316">
    <property type="entry name" value="Arg_repressor"/>
    <property type="match status" value="1"/>
</dbReference>
<dbReference type="PANTHER" id="PTHR34471">
    <property type="entry name" value="ARGININE REPRESSOR"/>
    <property type="match status" value="1"/>
</dbReference>
<dbReference type="PATRIC" id="fig|1538.10.peg.3550"/>
<dbReference type="GO" id="GO:0003700">
    <property type="term" value="F:DNA-binding transcription factor activity"/>
    <property type="evidence" value="ECO:0007669"/>
    <property type="project" value="UniProtKB-UniRule"/>
</dbReference>
<dbReference type="Gene3D" id="1.10.10.10">
    <property type="entry name" value="Winged helix-like DNA-binding domain superfamily/Winged helix DNA-binding domain"/>
    <property type="match status" value="1"/>
</dbReference>
<organism evidence="11 12">
    <name type="scientific">Clostridium ljungdahlii</name>
    <dbReference type="NCBI Taxonomy" id="1538"/>
    <lineage>
        <taxon>Bacteria</taxon>
        <taxon>Bacillati</taxon>
        <taxon>Bacillota</taxon>
        <taxon>Clostridia</taxon>
        <taxon>Eubacteriales</taxon>
        <taxon>Clostridiaceae</taxon>
        <taxon>Clostridium</taxon>
    </lineage>
</organism>
<evidence type="ECO:0000259" key="10">
    <source>
        <dbReference type="Pfam" id="PF02863"/>
    </source>
</evidence>
<dbReference type="NCBIfam" id="NF001680">
    <property type="entry name" value="PRK00441.1"/>
    <property type="match status" value="1"/>
</dbReference>
<evidence type="ECO:0000259" key="9">
    <source>
        <dbReference type="Pfam" id="PF01316"/>
    </source>
</evidence>
<dbReference type="EMBL" id="LITT01000062">
    <property type="protein sequence ID" value="OAA83147.1"/>
    <property type="molecule type" value="Genomic_DNA"/>
</dbReference>
<dbReference type="InterPro" id="IPR036251">
    <property type="entry name" value="Arg_repress_C_sf"/>
</dbReference>
<dbReference type="HAMAP" id="MF_00173">
    <property type="entry name" value="Arg_repressor"/>
    <property type="match status" value="1"/>
</dbReference>
<keyword evidence="4 7" id="KW-0805">Transcription regulation</keyword>
<reference evidence="11 12" key="1">
    <citation type="journal article" date="2015" name="Biotechnol. Bioeng.">
        <title>Genome sequence and phenotypic characterization of Caulobacter segnis.</title>
        <authorList>
            <person name="Patel S."/>
            <person name="Fletcher B."/>
            <person name="Scott D.C."/>
            <person name="Ely B."/>
        </authorList>
    </citation>
    <scope>NUCLEOTIDE SEQUENCE [LARGE SCALE GENOMIC DNA]</scope>
    <source>
        <strain evidence="11 12">ERI-2</strain>
    </source>
</reference>
<dbReference type="UniPathway" id="UPA00068"/>
<dbReference type="GO" id="GO:0006526">
    <property type="term" value="P:L-arginine biosynthetic process"/>
    <property type="evidence" value="ECO:0007669"/>
    <property type="project" value="UniProtKB-UniPathway"/>
</dbReference>
<proteinExistence type="inferred from homology"/>
<evidence type="ECO:0000256" key="8">
    <source>
        <dbReference type="NCBIfam" id="TIGR01529"/>
    </source>
</evidence>
<dbReference type="PRINTS" id="PR01467">
    <property type="entry name" value="ARGREPRESSOR"/>
</dbReference>
<dbReference type="InterPro" id="IPR020899">
    <property type="entry name" value="Arg_repress_C"/>
</dbReference>
<dbReference type="SUPFAM" id="SSF55252">
    <property type="entry name" value="C-terminal domain of arginine repressor"/>
    <property type="match status" value="1"/>
</dbReference>
<dbReference type="InterPro" id="IPR020900">
    <property type="entry name" value="Arg_repress_DNA-bd"/>
</dbReference>
<keyword evidence="7" id="KW-0055">Arginine biosynthesis</keyword>
<comment type="function">
    <text evidence="7">Regulates arginine biosynthesis genes.</text>
</comment>
<dbReference type="PANTHER" id="PTHR34471:SF1">
    <property type="entry name" value="ARGININE REPRESSOR"/>
    <property type="match status" value="1"/>
</dbReference>
<comment type="pathway">
    <text evidence="7">Amino-acid biosynthesis; L-arginine biosynthesis [regulation].</text>
</comment>
<evidence type="ECO:0000313" key="11">
    <source>
        <dbReference type="EMBL" id="OAA83147.1"/>
    </source>
</evidence>
<dbReference type="Gene3D" id="3.30.1360.40">
    <property type="match status" value="1"/>
</dbReference>
<gene>
    <name evidence="11" type="primary">argR_1</name>
    <name evidence="7" type="synonym">argR</name>
    <name evidence="11" type="ORF">WY13_03475</name>
</gene>
<dbReference type="GO" id="GO:0003677">
    <property type="term" value="F:DNA binding"/>
    <property type="evidence" value="ECO:0007669"/>
    <property type="project" value="UniProtKB-KW"/>
</dbReference>
<evidence type="ECO:0000256" key="6">
    <source>
        <dbReference type="ARBA" id="ARBA00023163"/>
    </source>
</evidence>
<name>A0A168LH52_9CLOT</name>
<comment type="caution">
    <text evidence="11">The sequence shown here is derived from an EMBL/GenBank/DDBJ whole genome shotgun (WGS) entry which is preliminary data.</text>
</comment>
<dbReference type="InterPro" id="IPR036388">
    <property type="entry name" value="WH-like_DNA-bd_sf"/>
</dbReference>
<dbReference type="AlphaFoldDB" id="A0A168LH52"/>
<dbReference type="RefSeq" id="WP_063556762.1">
    <property type="nucleotide sequence ID" value="NZ_LITT01000062.1"/>
</dbReference>
<evidence type="ECO:0000256" key="3">
    <source>
        <dbReference type="ARBA" id="ARBA00022490"/>
    </source>
</evidence>
<dbReference type="Proteomes" id="UP000077407">
    <property type="component" value="Unassembled WGS sequence"/>
</dbReference>
<evidence type="ECO:0000256" key="5">
    <source>
        <dbReference type="ARBA" id="ARBA00023125"/>
    </source>
</evidence>
<evidence type="ECO:0000256" key="1">
    <source>
        <dbReference type="ARBA" id="ARBA00004496"/>
    </source>
</evidence>
<keyword evidence="3 7" id="KW-0963">Cytoplasm</keyword>
<evidence type="ECO:0000256" key="4">
    <source>
        <dbReference type="ARBA" id="ARBA00023015"/>
    </source>
</evidence>
<dbReference type="GO" id="GO:0034618">
    <property type="term" value="F:arginine binding"/>
    <property type="evidence" value="ECO:0007669"/>
    <property type="project" value="InterPro"/>
</dbReference>
<dbReference type="GO" id="GO:0005737">
    <property type="term" value="C:cytoplasm"/>
    <property type="evidence" value="ECO:0007669"/>
    <property type="project" value="UniProtKB-SubCell"/>
</dbReference>
<protein>
    <recommendedName>
        <fullName evidence="7 8">Arginine repressor</fullName>
    </recommendedName>
</protein>
<dbReference type="OrthoDB" id="9807089at2"/>
<comment type="similarity">
    <text evidence="2 7">Belongs to the ArgR family.</text>
</comment>
<dbReference type="GO" id="GO:1900079">
    <property type="term" value="P:regulation of arginine biosynthetic process"/>
    <property type="evidence" value="ECO:0007669"/>
    <property type="project" value="UniProtKB-UniRule"/>
</dbReference>
<comment type="subcellular location">
    <subcellularLocation>
        <location evidence="1 7">Cytoplasm</location>
    </subcellularLocation>
</comment>
<feature type="domain" description="Arginine repressor DNA-binding" evidence="9">
    <location>
        <begin position="2"/>
        <end position="68"/>
    </location>
</feature>
<feature type="domain" description="Arginine repressor C-terminal" evidence="10">
    <location>
        <begin position="79"/>
        <end position="146"/>
    </location>
</feature>
<keyword evidence="6 7" id="KW-0804">Transcription</keyword>
<keyword evidence="7" id="KW-0678">Repressor</keyword>
<keyword evidence="5 7" id="KW-0238">DNA-binding</keyword>
<evidence type="ECO:0000256" key="2">
    <source>
        <dbReference type="ARBA" id="ARBA00008316"/>
    </source>
</evidence>
<dbReference type="NCBIfam" id="TIGR01529">
    <property type="entry name" value="argR_whole"/>
    <property type="match status" value="1"/>
</dbReference>
<dbReference type="InterPro" id="IPR036390">
    <property type="entry name" value="WH_DNA-bd_sf"/>
</dbReference>
<accession>A0A168LH52</accession>
<evidence type="ECO:0000313" key="12">
    <source>
        <dbReference type="Proteomes" id="UP000077407"/>
    </source>
</evidence>
<dbReference type="Pfam" id="PF02863">
    <property type="entry name" value="Arg_repressor_C"/>
    <property type="match status" value="1"/>
</dbReference>
<sequence>MKTARHTKILEIINSKDIETQEELVEELKSAGIEVTQATVSRDIKKLKITKVVGQNGKSKYSVVRHTGKLFPDKIVAIFSQTVIDVQTMKNFVVIKTLSGSAKAAAEAADSLAFNGVIGTVAGNNTLFVITTDEKTAMSLTEKIKKMISNQ</sequence>
<dbReference type="InterPro" id="IPR001669">
    <property type="entry name" value="Arg_repress"/>
</dbReference>
<keyword evidence="7" id="KW-0028">Amino-acid biosynthesis</keyword>